<comment type="caution">
    <text evidence="1">The sequence shown here is derived from an EMBL/GenBank/DDBJ whole genome shotgun (WGS) entry which is preliminary data.</text>
</comment>
<dbReference type="Proteomes" id="UP001057402">
    <property type="component" value="Chromosome 7"/>
</dbReference>
<reference evidence="2" key="1">
    <citation type="journal article" date="2023" name="Front. Plant Sci.">
        <title>Chromosomal-level genome assembly of Melastoma candidum provides insights into trichome evolution.</title>
        <authorList>
            <person name="Zhong Y."/>
            <person name="Wu W."/>
            <person name="Sun C."/>
            <person name="Zou P."/>
            <person name="Liu Y."/>
            <person name="Dai S."/>
            <person name="Zhou R."/>
        </authorList>
    </citation>
    <scope>NUCLEOTIDE SEQUENCE [LARGE SCALE GENOMIC DNA]</scope>
</reference>
<evidence type="ECO:0000313" key="2">
    <source>
        <dbReference type="Proteomes" id="UP001057402"/>
    </source>
</evidence>
<gene>
    <name evidence="1" type="ORF">MLD38_024691</name>
</gene>
<name>A0ACB9NTE6_9MYRT</name>
<proteinExistence type="predicted"/>
<dbReference type="EMBL" id="CM042886">
    <property type="protein sequence ID" value="KAI4339788.1"/>
    <property type="molecule type" value="Genomic_DNA"/>
</dbReference>
<keyword evidence="2" id="KW-1185">Reference proteome</keyword>
<organism evidence="1 2">
    <name type="scientific">Melastoma candidum</name>
    <dbReference type="NCBI Taxonomy" id="119954"/>
    <lineage>
        <taxon>Eukaryota</taxon>
        <taxon>Viridiplantae</taxon>
        <taxon>Streptophyta</taxon>
        <taxon>Embryophyta</taxon>
        <taxon>Tracheophyta</taxon>
        <taxon>Spermatophyta</taxon>
        <taxon>Magnoliopsida</taxon>
        <taxon>eudicotyledons</taxon>
        <taxon>Gunneridae</taxon>
        <taxon>Pentapetalae</taxon>
        <taxon>rosids</taxon>
        <taxon>malvids</taxon>
        <taxon>Myrtales</taxon>
        <taxon>Melastomataceae</taxon>
        <taxon>Melastomatoideae</taxon>
        <taxon>Melastomateae</taxon>
        <taxon>Melastoma</taxon>
    </lineage>
</organism>
<protein>
    <submittedName>
        <fullName evidence="1">Uncharacterized protein</fullName>
    </submittedName>
</protein>
<sequence>MGKYRCFLLGFKPPATQNSEKIRPSPIESPNVVVGRLDLVERCASDFKELVAGLEALPRRELLEGLELLPRGVRFFRISRYGAGLIGVLMDLEAWCWVEIWRDEKPRVSEPHVLETWVVYWSKQQ</sequence>
<accession>A0ACB9NTE6</accession>
<evidence type="ECO:0000313" key="1">
    <source>
        <dbReference type="EMBL" id="KAI4339788.1"/>
    </source>
</evidence>